<keyword evidence="2" id="KW-1185">Reference proteome</keyword>
<evidence type="ECO:0000313" key="1">
    <source>
        <dbReference type="EMBL" id="KAL3952901.1"/>
    </source>
</evidence>
<name>A0ACC4DBR0_PURLI</name>
<accession>A0ACC4DBR0</accession>
<sequence length="635" mass="69219">MTISSSITAKRALFDDDASLPEPHDSASASAFINSLQPFITQITLLSAHSHDAARLARQLPYGKLRIAVLDSGVDDGDGIIRGAIRFGRINSLRSKSFVGHPGDWQQDTYGHGTHVTRLLLKTAPTAEIFVAKICNGKFINDEFMPGIAKAIKWAVEECEAHILSMSFGFEEDNDQIAAELESAVKAGRLIIAAASNNGGLSGRARPAREDGVICIHATDGKGNKGGMNPSPMDNRDNFATLGVAVPSMWKGQDVWKSGTSFAVPIAAGFAANVLELARFKCTNLKERKLRLLHSNQGMQAVFRKMSERRDGYDFLHPARLGGDWTDESKVWSAATTIEDVMDKDALKGQRPTYHLAPNFTTSPFPRGPLDLGTLVEDLIQYYPINQGAVNRVPIPADQRYVDAKEDVTASIKTSFSGEGSILAKVLDRSIGGDASLKGQKKDEDVYKIRKLETVYFCPQPRYIQECLRLSVVKDYAEMANYKAPVYLITGLKIAWGATISMERDRDFTGKLEGSAQVPGEPIDVQVKGQAGVSGSSGLISSFSEAADFVLGIQVQKIYYKRGFFSSERTLTVQRVARNAVLVDDEQSTSQGDAEEGEFLLAGLDEEEAAGLSPWTGLDSSGREERWLLPSSLIL</sequence>
<comment type="caution">
    <text evidence="1">The sequence shown here is derived from an EMBL/GenBank/DDBJ whole genome shotgun (WGS) entry which is preliminary data.</text>
</comment>
<reference evidence="1" key="1">
    <citation type="submission" date="2024-12" db="EMBL/GenBank/DDBJ databases">
        <title>Comparative genomics and development of molecular markers within Purpureocillium lilacinum and among Purpureocillium species.</title>
        <authorList>
            <person name="Yeh Z.-Y."/>
            <person name="Ni N.-T."/>
            <person name="Lo P.-H."/>
            <person name="Mushyakhwo K."/>
            <person name="Lin C.-F."/>
            <person name="Nai Y.-S."/>
        </authorList>
    </citation>
    <scope>NUCLEOTIDE SEQUENCE</scope>
    <source>
        <strain evidence="1">NCHU-NPUST-175</strain>
    </source>
</reference>
<evidence type="ECO:0000313" key="2">
    <source>
        <dbReference type="Proteomes" id="UP001638806"/>
    </source>
</evidence>
<dbReference type="Proteomes" id="UP001638806">
    <property type="component" value="Unassembled WGS sequence"/>
</dbReference>
<dbReference type="EMBL" id="JBGNUJ010000012">
    <property type="protein sequence ID" value="KAL3952901.1"/>
    <property type="molecule type" value="Genomic_DNA"/>
</dbReference>
<proteinExistence type="predicted"/>
<gene>
    <name evidence="1" type="ORF">ACCO45_012844</name>
</gene>
<organism evidence="1 2">
    <name type="scientific">Purpureocillium lilacinum</name>
    <name type="common">Paecilomyces lilacinus</name>
    <dbReference type="NCBI Taxonomy" id="33203"/>
    <lineage>
        <taxon>Eukaryota</taxon>
        <taxon>Fungi</taxon>
        <taxon>Dikarya</taxon>
        <taxon>Ascomycota</taxon>
        <taxon>Pezizomycotina</taxon>
        <taxon>Sordariomycetes</taxon>
        <taxon>Hypocreomycetidae</taxon>
        <taxon>Hypocreales</taxon>
        <taxon>Ophiocordycipitaceae</taxon>
        <taxon>Purpureocillium</taxon>
    </lineage>
</organism>
<protein>
    <submittedName>
        <fullName evidence="1">Uncharacterized protein</fullName>
    </submittedName>
</protein>